<dbReference type="KEGG" id="nhy:JQS43_04380"/>
<sequence length="212" mass="23677">MSICWWRTLAALLLAALALAGCSSGEQPTNDATASPPSIPPPEERLHFEWDEAIEVPESARAAVAIARDWDYYYYLWITDPDSIPEYLKQHSTESRYESIAGISAPQTAGAIRILLVDLRAEDDQLVLHLCDDRRDRDRLDEYGQRVGDPGGITPAETRLEEIAPGRWLVSYRSLIIDTELRHDVQSRCEQLLTDPPTPDVSRPATGIPDPA</sequence>
<dbReference type="RefSeq" id="WP_239677773.1">
    <property type="nucleotide sequence ID" value="NZ_CP070499.1"/>
</dbReference>
<evidence type="ECO:0000313" key="4">
    <source>
        <dbReference type="Proteomes" id="UP000662857"/>
    </source>
</evidence>
<evidence type="ECO:0008006" key="5">
    <source>
        <dbReference type="Google" id="ProtNLM"/>
    </source>
</evidence>
<accession>A0A895YCP2</accession>
<evidence type="ECO:0000256" key="2">
    <source>
        <dbReference type="SAM" id="SignalP"/>
    </source>
</evidence>
<evidence type="ECO:0000313" key="3">
    <source>
        <dbReference type="EMBL" id="QSB15594.1"/>
    </source>
</evidence>
<keyword evidence="4" id="KW-1185">Reference proteome</keyword>
<gene>
    <name evidence="3" type="ORF">JQS43_04380</name>
</gene>
<dbReference type="Proteomes" id="UP000662857">
    <property type="component" value="Chromosome"/>
</dbReference>
<protein>
    <recommendedName>
        <fullName evidence="5">Lipoprotein</fullName>
    </recommendedName>
</protein>
<dbReference type="PROSITE" id="PS51257">
    <property type="entry name" value="PROKAR_LIPOPROTEIN"/>
    <property type="match status" value="1"/>
</dbReference>
<dbReference type="EMBL" id="CP070499">
    <property type="protein sequence ID" value="QSB15594.1"/>
    <property type="molecule type" value="Genomic_DNA"/>
</dbReference>
<dbReference type="AlphaFoldDB" id="A0A895YCP2"/>
<organism evidence="3 4">
    <name type="scientific">Natronosporangium hydrolyticum</name>
    <dbReference type="NCBI Taxonomy" id="2811111"/>
    <lineage>
        <taxon>Bacteria</taxon>
        <taxon>Bacillati</taxon>
        <taxon>Actinomycetota</taxon>
        <taxon>Actinomycetes</taxon>
        <taxon>Micromonosporales</taxon>
        <taxon>Micromonosporaceae</taxon>
        <taxon>Natronosporangium</taxon>
    </lineage>
</organism>
<feature type="region of interest" description="Disordered" evidence="1">
    <location>
        <begin position="192"/>
        <end position="212"/>
    </location>
</feature>
<reference evidence="3" key="1">
    <citation type="submission" date="2021-02" db="EMBL/GenBank/DDBJ databases">
        <title>Natrosporangium hydrolyticum gen. nov., sp. nov, a haloalkaliphilic actinobacterium from a soda solonchak soil.</title>
        <authorList>
            <person name="Sorokin D.Y."/>
            <person name="Khijniak T.V."/>
            <person name="Zakharycheva A.P."/>
            <person name="Boueva O.V."/>
            <person name="Ariskina E.V."/>
            <person name="Hahnke R.L."/>
            <person name="Bunk B."/>
            <person name="Sproer C."/>
            <person name="Schumann P."/>
            <person name="Evtushenko L.I."/>
            <person name="Kublanov I.V."/>
        </authorList>
    </citation>
    <scope>NUCLEOTIDE SEQUENCE</scope>
    <source>
        <strain evidence="3">DSM 106523</strain>
    </source>
</reference>
<name>A0A895YCP2_9ACTN</name>
<keyword evidence="2" id="KW-0732">Signal</keyword>
<evidence type="ECO:0000256" key="1">
    <source>
        <dbReference type="SAM" id="MobiDB-lite"/>
    </source>
</evidence>
<feature type="signal peptide" evidence="2">
    <location>
        <begin position="1"/>
        <end position="20"/>
    </location>
</feature>
<proteinExistence type="predicted"/>
<feature type="chain" id="PRO_5038513619" description="Lipoprotein" evidence="2">
    <location>
        <begin position="21"/>
        <end position="212"/>
    </location>
</feature>